<comment type="caution">
    <text evidence="2">The sequence shown here is derived from an EMBL/GenBank/DDBJ whole genome shotgun (WGS) entry which is preliminary data.</text>
</comment>
<sequence length="133" mass="14654">MPEESSPRRTPQSVPYQDLPHLVNADGQYLFCRYWKPTGTPNPFTPLQHNQGLALCNPASQLGRRREEKQGAKKEETETSPDYSTNFGQNMGQEHLISSPASAMFLTEALGTSEATLGPVDIILCRGICAYLG</sequence>
<evidence type="ECO:0000256" key="1">
    <source>
        <dbReference type="SAM" id="MobiDB-lite"/>
    </source>
</evidence>
<accession>A0ABQ9U2M3</accession>
<protein>
    <submittedName>
        <fullName evidence="2">Uncharacterized protein</fullName>
    </submittedName>
</protein>
<organism evidence="2 3">
    <name type="scientific">Saguinus oedipus</name>
    <name type="common">Cotton-top tamarin</name>
    <name type="synonym">Oedipomidas oedipus</name>
    <dbReference type="NCBI Taxonomy" id="9490"/>
    <lineage>
        <taxon>Eukaryota</taxon>
        <taxon>Metazoa</taxon>
        <taxon>Chordata</taxon>
        <taxon>Craniata</taxon>
        <taxon>Vertebrata</taxon>
        <taxon>Euteleostomi</taxon>
        <taxon>Mammalia</taxon>
        <taxon>Eutheria</taxon>
        <taxon>Euarchontoglires</taxon>
        <taxon>Primates</taxon>
        <taxon>Haplorrhini</taxon>
        <taxon>Platyrrhini</taxon>
        <taxon>Cebidae</taxon>
        <taxon>Callitrichinae</taxon>
        <taxon>Saguinus</taxon>
    </lineage>
</organism>
<feature type="compositionally biased region" description="Basic and acidic residues" evidence="1">
    <location>
        <begin position="64"/>
        <end position="77"/>
    </location>
</feature>
<feature type="region of interest" description="Disordered" evidence="1">
    <location>
        <begin position="58"/>
        <end position="91"/>
    </location>
</feature>
<dbReference type="Proteomes" id="UP001266305">
    <property type="component" value="Unassembled WGS sequence"/>
</dbReference>
<gene>
    <name evidence="2" type="ORF">P7K49_030609</name>
</gene>
<proteinExistence type="predicted"/>
<feature type="compositionally biased region" description="Polar residues" evidence="1">
    <location>
        <begin position="80"/>
        <end position="91"/>
    </location>
</feature>
<evidence type="ECO:0000313" key="2">
    <source>
        <dbReference type="EMBL" id="KAK2091325.1"/>
    </source>
</evidence>
<keyword evidence="3" id="KW-1185">Reference proteome</keyword>
<name>A0ABQ9U2M3_SAGOE</name>
<evidence type="ECO:0000313" key="3">
    <source>
        <dbReference type="Proteomes" id="UP001266305"/>
    </source>
</evidence>
<reference evidence="2 3" key="1">
    <citation type="submission" date="2023-05" db="EMBL/GenBank/DDBJ databases">
        <title>B98-5 Cell Line De Novo Hybrid Assembly: An Optical Mapping Approach.</title>
        <authorList>
            <person name="Kananen K."/>
            <person name="Auerbach J.A."/>
            <person name="Kautto E."/>
            <person name="Blachly J.S."/>
        </authorList>
    </citation>
    <scope>NUCLEOTIDE SEQUENCE [LARGE SCALE GENOMIC DNA]</scope>
    <source>
        <strain evidence="2">B95-8</strain>
        <tissue evidence="2">Cell line</tissue>
    </source>
</reference>
<dbReference type="EMBL" id="JASSZA010000016">
    <property type="protein sequence ID" value="KAK2091325.1"/>
    <property type="molecule type" value="Genomic_DNA"/>
</dbReference>